<name>A0A0E0DNM8_9ORYZ</name>
<dbReference type="PANTHER" id="PTHR33115:SF56">
    <property type="entry name" value="OS05G0239400 PROTEIN"/>
    <property type="match status" value="1"/>
</dbReference>
<feature type="transmembrane region" description="Helical" evidence="2">
    <location>
        <begin position="49"/>
        <end position="72"/>
    </location>
</feature>
<reference evidence="3" key="1">
    <citation type="submission" date="2015-04" db="UniProtKB">
        <authorList>
            <consortium name="EnsemblPlants"/>
        </authorList>
    </citation>
    <scope>IDENTIFICATION</scope>
</reference>
<dbReference type="PANTHER" id="PTHR33115">
    <property type="entry name" value="ARM REPEAT SUPERFAMILY PROTEIN"/>
    <property type="match status" value="1"/>
</dbReference>
<reference evidence="3" key="2">
    <citation type="submission" date="2018-05" db="EMBL/GenBank/DDBJ databases">
        <title>OmerRS3 (Oryza meridionalis Reference Sequence Version 3).</title>
        <authorList>
            <person name="Zhang J."/>
            <person name="Kudrna D."/>
            <person name="Lee S."/>
            <person name="Talag J."/>
            <person name="Welchert J."/>
            <person name="Wing R.A."/>
        </authorList>
    </citation>
    <scope>NUCLEOTIDE SEQUENCE [LARGE SCALE GENOMIC DNA]</scope>
    <source>
        <strain evidence="3">cv. OR44</strain>
    </source>
</reference>
<dbReference type="EnsemblPlants" id="OMERI05G07230.1">
    <property type="protein sequence ID" value="OMERI05G07230.1"/>
    <property type="gene ID" value="OMERI05G07230"/>
</dbReference>
<feature type="region of interest" description="Disordered" evidence="1">
    <location>
        <begin position="583"/>
        <end position="614"/>
    </location>
</feature>
<evidence type="ECO:0000313" key="3">
    <source>
        <dbReference type="EnsemblPlants" id="OMERI05G07230.1"/>
    </source>
</evidence>
<dbReference type="STRING" id="40149.A0A0E0DNM8"/>
<dbReference type="HOGENOM" id="CLU_009953_2_1_1"/>
<protein>
    <submittedName>
        <fullName evidence="3">Uncharacterized protein</fullName>
    </submittedName>
</protein>
<keyword evidence="2" id="KW-0812">Transmembrane</keyword>
<feature type="compositionally biased region" description="Basic and acidic residues" evidence="1">
    <location>
        <begin position="285"/>
        <end position="306"/>
    </location>
</feature>
<dbReference type="Gramene" id="OMERI05G07230.1">
    <property type="protein sequence ID" value="OMERI05G07230.1"/>
    <property type="gene ID" value="OMERI05G07230"/>
</dbReference>
<proteinExistence type="predicted"/>
<organism evidence="3">
    <name type="scientific">Oryza meridionalis</name>
    <dbReference type="NCBI Taxonomy" id="40149"/>
    <lineage>
        <taxon>Eukaryota</taxon>
        <taxon>Viridiplantae</taxon>
        <taxon>Streptophyta</taxon>
        <taxon>Embryophyta</taxon>
        <taxon>Tracheophyta</taxon>
        <taxon>Spermatophyta</taxon>
        <taxon>Magnoliopsida</taxon>
        <taxon>Liliopsida</taxon>
        <taxon>Poales</taxon>
        <taxon>Poaceae</taxon>
        <taxon>BOP clade</taxon>
        <taxon>Oryzoideae</taxon>
        <taxon>Oryzeae</taxon>
        <taxon>Oryzinae</taxon>
        <taxon>Oryza</taxon>
    </lineage>
</organism>
<accession>A0A0E0DNM8</accession>
<dbReference type="AlphaFoldDB" id="A0A0E0DNM8"/>
<keyword evidence="2" id="KW-1133">Transmembrane helix</keyword>
<dbReference type="InterPro" id="IPR011989">
    <property type="entry name" value="ARM-like"/>
</dbReference>
<dbReference type="InterPro" id="IPR016024">
    <property type="entry name" value="ARM-type_fold"/>
</dbReference>
<dbReference type="Gene3D" id="1.25.10.10">
    <property type="entry name" value="Leucine-rich Repeat Variant"/>
    <property type="match status" value="1"/>
</dbReference>
<keyword evidence="2" id="KW-0472">Membrane</keyword>
<evidence type="ECO:0000256" key="2">
    <source>
        <dbReference type="SAM" id="Phobius"/>
    </source>
</evidence>
<sequence length="759" mass="84798">MSGISTYAKVLTIQDYSIKSVQAVLNSTASMITETFAAFQKFAKKHSTAALVFSWMCGIVLMVPAYIVVVFLTFLIQAVLIINMLGPMASMVISMIRLIRHDYGDDNGNLRAAWFIFYSLALAHSVCFYCWQLLQSFLELLSKLASKDFGGQILLLQYLRETKAKCADDLSLPGGWNMVTYAVGLLKSVSRDDHLDGLRMLDAFVNKRPSIRLELLSSSESIQNLIKMLQWTGPALEDQEMRERAARIVADVATGALHIVQIPGALQCISSLLQVSPLRQYCQEVEKGPQKQDQDKEGGEEEKDKNMNCIDEQITDRLLRMYRRVKKFYEMMDEQSPFKPQGTRELIHQGLQILERLACDDQNCREICCNQRLLTKIIAPITSPALLHTDYDNAWVDILSILLRLVRLLISAPGEAGTRVCHDISACEDAVHNLLGILGQNATYPMQLQENAMEILTEIAIGSPAIMAEDFIRKLWCIFLSNRGTSRLRRKAGEQLAKLLSAQGANGQVFVKDVFCENDTVVAQLIDILVQDKECQISAAAILEHLCCHFVRYNELSELCVVKLLRMILDLISKMEIKEETVPGAGESNSFDVHNDEESKPPKQSGPKKPLVPKNDELSEETKFLAALMSLLVVICNKMVDAHVFCYVTSVDAALVKKLKKIIEANNKNTADRLRIVKLACQVVIAIIHLKPSCIKDFNGNHFDAVLSTALKNMSDIDNCMLFAVQDCQITKPARTLSSLVKEAQGLLQNAQDVTVLSD</sequence>
<evidence type="ECO:0000313" key="4">
    <source>
        <dbReference type="Proteomes" id="UP000008021"/>
    </source>
</evidence>
<dbReference type="Proteomes" id="UP000008021">
    <property type="component" value="Chromosome 5"/>
</dbReference>
<feature type="transmembrane region" description="Helical" evidence="2">
    <location>
        <begin position="78"/>
        <end position="100"/>
    </location>
</feature>
<keyword evidence="4" id="KW-1185">Reference proteome</keyword>
<feature type="transmembrane region" description="Helical" evidence="2">
    <location>
        <begin position="112"/>
        <end position="134"/>
    </location>
</feature>
<dbReference type="SUPFAM" id="SSF48371">
    <property type="entry name" value="ARM repeat"/>
    <property type="match status" value="1"/>
</dbReference>
<dbReference type="eggNOG" id="ENOG502QRQI">
    <property type="taxonomic scope" value="Eukaryota"/>
</dbReference>
<evidence type="ECO:0000256" key="1">
    <source>
        <dbReference type="SAM" id="MobiDB-lite"/>
    </source>
</evidence>
<feature type="region of interest" description="Disordered" evidence="1">
    <location>
        <begin position="285"/>
        <end position="307"/>
    </location>
</feature>